<dbReference type="GeneID" id="43502623"/>
<dbReference type="KEGG" id="nev:NTE_01879"/>
<organism evidence="2 3">
    <name type="scientific">Candidatus Nitrososphaera evergladensis SR1</name>
    <dbReference type="NCBI Taxonomy" id="1459636"/>
    <lineage>
        <taxon>Archaea</taxon>
        <taxon>Nitrososphaerota</taxon>
        <taxon>Nitrososphaeria</taxon>
        <taxon>Nitrososphaerales</taxon>
        <taxon>Nitrososphaeraceae</taxon>
        <taxon>Nitrososphaera</taxon>
    </lineage>
</organism>
<dbReference type="HOGENOM" id="CLU_213585_0_0_2"/>
<dbReference type="AlphaFoldDB" id="A0A075MRZ3"/>
<evidence type="ECO:0000313" key="3">
    <source>
        <dbReference type="Proteomes" id="UP000028194"/>
    </source>
</evidence>
<evidence type="ECO:0000256" key="1">
    <source>
        <dbReference type="SAM" id="Coils"/>
    </source>
</evidence>
<protein>
    <submittedName>
        <fullName evidence="2">Uncharacterized protein</fullName>
    </submittedName>
</protein>
<proteinExistence type="predicted"/>
<dbReference type="EMBL" id="CP007174">
    <property type="protein sequence ID" value="AIF83938.1"/>
    <property type="molecule type" value="Genomic_DNA"/>
</dbReference>
<name>A0A075MRZ3_9ARCH</name>
<gene>
    <name evidence="2" type="ORF">NTE_01879</name>
</gene>
<feature type="coiled-coil region" evidence="1">
    <location>
        <begin position="6"/>
        <end position="47"/>
    </location>
</feature>
<sequence>MEISSHRDSQKSRHELLEEIERLKEKLRAKEKEIAVLKKRIAIYKSLK</sequence>
<evidence type="ECO:0000313" key="2">
    <source>
        <dbReference type="EMBL" id="AIF83938.1"/>
    </source>
</evidence>
<keyword evidence="3" id="KW-1185">Reference proteome</keyword>
<reference evidence="2 3" key="1">
    <citation type="journal article" date="2014" name="PLoS ONE">
        <title>Genome Sequence of Candidatus Nitrososphaera evergladensis from Group I.1b Enriched from Everglades Soil Reveals Novel Genomic Features of the Ammonia-Oxidizing Archaea.</title>
        <authorList>
            <person name="Zhalnina K.V."/>
            <person name="Dias R."/>
            <person name="Leonard M.T."/>
            <person name="Dorr de Quadros P."/>
            <person name="Camargo F.A."/>
            <person name="Drew J.C."/>
            <person name="Farmerie W.G."/>
            <person name="Daroub S.H."/>
            <person name="Triplett E.W."/>
        </authorList>
    </citation>
    <scope>NUCLEOTIDE SEQUENCE [LARGE SCALE GENOMIC DNA]</scope>
    <source>
        <strain evidence="2 3">SR1</strain>
    </source>
</reference>
<dbReference type="RefSeq" id="WP_158385283.1">
    <property type="nucleotide sequence ID" value="NZ_CP007174.1"/>
</dbReference>
<dbReference type="Proteomes" id="UP000028194">
    <property type="component" value="Chromosome"/>
</dbReference>
<accession>A0A075MRZ3</accession>
<keyword evidence="1" id="KW-0175">Coiled coil</keyword>